<dbReference type="PANTHER" id="PTHR35192">
    <property type="entry name" value="PROTEIN, PUTATIVE-RELATED"/>
    <property type="match status" value="1"/>
</dbReference>
<evidence type="ECO:0000313" key="4">
    <source>
        <dbReference type="EMBL" id="KZP31336.1"/>
    </source>
</evidence>
<organism evidence="4 5">
    <name type="scientific">Athelia psychrophila</name>
    <dbReference type="NCBI Taxonomy" id="1759441"/>
    <lineage>
        <taxon>Eukaryota</taxon>
        <taxon>Fungi</taxon>
        <taxon>Dikarya</taxon>
        <taxon>Basidiomycota</taxon>
        <taxon>Agaricomycotina</taxon>
        <taxon>Agaricomycetes</taxon>
        <taxon>Agaricomycetidae</taxon>
        <taxon>Atheliales</taxon>
        <taxon>Atheliaceae</taxon>
        <taxon>Athelia</taxon>
    </lineage>
</organism>
<evidence type="ECO:0000313" key="5">
    <source>
        <dbReference type="Proteomes" id="UP000076532"/>
    </source>
</evidence>
<dbReference type="Proteomes" id="UP000076532">
    <property type="component" value="Unassembled WGS sequence"/>
</dbReference>
<feature type="domain" description="Protein CPL1-like" evidence="3">
    <location>
        <begin position="167"/>
        <end position="226"/>
    </location>
</feature>
<dbReference type="STRING" id="436010.A0A166U5E7"/>
<dbReference type="PANTHER" id="PTHR35192:SF2">
    <property type="entry name" value="APPLE DOMAIN-CONTAINING PROTEIN"/>
    <property type="match status" value="1"/>
</dbReference>
<protein>
    <recommendedName>
        <fullName evidence="3">Protein CPL1-like domain-containing protein</fullName>
    </recommendedName>
</protein>
<name>A0A166U5E7_9AGAM</name>
<accession>A0A166U5E7</accession>
<feature type="signal peptide" evidence="2">
    <location>
        <begin position="1"/>
        <end position="27"/>
    </location>
</feature>
<feature type="compositionally biased region" description="Basic residues" evidence="1">
    <location>
        <begin position="127"/>
        <end position="140"/>
    </location>
</feature>
<evidence type="ECO:0000259" key="3">
    <source>
        <dbReference type="Pfam" id="PF21671"/>
    </source>
</evidence>
<dbReference type="Pfam" id="PF21671">
    <property type="entry name" value="CPL1-like"/>
    <property type="match status" value="1"/>
</dbReference>
<evidence type="ECO:0000256" key="1">
    <source>
        <dbReference type="SAM" id="MobiDB-lite"/>
    </source>
</evidence>
<proteinExistence type="predicted"/>
<keyword evidence="2" id="KW-0732">Signal</keyword>
<dbReference type="InterPro" id="IPR048661">
    <property type="entry name" value="CPL1-like"/>
</dbReference>
<dbReference type="OrthoDB" id="439917at2759"/>
<dbReference type="InterPro" id="IPR038955">
    <property type="entry name" value="PriA/CPL1_fungi"/>
</dbReference>
<keyword evidence="5" id="KW-1185">Reference proteome</keyword>
<feature type="compositionally biased region" description="Low complexity" evidence="1">
    <location>
        <begin position="112"/>
        <end position="125"/>
    </location>
</feature>
<feature type="region of interest" description="Disordered" evidence="1">
    <location>
        <begin position="106"/>
        <end position="140"/>
    </location>
</feature>
<feature type="chain" id="PRO_5007880384" description="Protein CPL1-like domain-containing protein" evidence="2">
    <location>
        <begin position="28"/>
        <end position="228"/>
    </location>
</feature>
<reference evidence="4 5" key="1">
    <citation type="journal article" date="2016" name="Mol. Biol. Evol.">
        <title>Comparative Genomics of Early-Diverging Mushroom-Forming Fungi Provides Insights into the Origins of Lignocellulose Decay Capabilities.</title>
        <authorList>
            <person name="Nagy L.G."/>
            <person name="Riley R."/>
            <person name="Tritt A."/>
            <person name="Adam C."/>
            <person name="Daum C."/>
            <person name="Floudas D."/>
            <person name="Sun H."/>
            <person name="Yadav J.S."/>
            <person name="Pangilinan J."/>
            <person name="Larsson K.H."/>
            <person name="Matsuura K."/>
            <person name="Barry K."/>
            <person name="Labutti K."/>
            <person name="Kuo R."/>
            <person name="Ohm R.A."/>
            <person name="Bhattacharya S.S."/>
            <person name="Shirouzu T."/>
            <person name="Yoshinaga Y."/>
            <person name="Martin F.M."/>
            <person name="Grigoriev I.V."/>
            <person name="Hibbett D.S."/>
        </authorList>
    </citation>
    <scope>NUCLEOTIDE SEQUENCE [LARGE SCALE GENOMIC DNA]</scope>
    <source>
        <strain evidence="4 5">CBS 109695</strain>
    </source>
</reference>
<sequence>MSPIIRFGVVSYLKLLTLSILLLNVSAASSNQSECKSNEFWYSDKNCCLPNGGLPSTPSPPSGKNCPPSGWYWSKDYSSCVPSHPLSASSPPPQCPKGWDWSPSTYSCQHQASPTSTSRPSPSASGHHQKKSTHGALSRNRKRAAPACPLGLDACPISGAHGITSDFECLDTFNELESCGGCASVGKGEDCTSIEGSWNVGCEQGTCAVYNCRAGYKRSLDGKFCIVI</sequence>
<dbReference type="AlphaFoldDB" id="A0A166U5E7"/>
<evidence type="ECO:0000256" key="2">
    <source>
        <dbReference type="SAM" id="SignalP"/>
    </source>
</evidence>
<dbReference type="EMBL" id="KV417490">
    <property type="protein sequence ID" value="KZP31336.1"/>
    <property type="molecule type" value="Genomic_DNA"/>
</dbReference>
<gene>
    <name evidence="4" type="ORF">FIBSPDRAFT_47348</name>
</gene>